<accession>A0A2L1GRH9</accession>
<keyword evidence="2" id="KW-1133">Transmembrane helix</keyword>
<dbReference type="InterPro" id="IPR029063">
    <property type="entry name" value="SAM-dependent_MTases_sf"/>
</dbReference>
<dbReference type="PANTHER" id="PTHR43318:SF1">
    <property type="entry name" value="POLYSACCHARIDE BIOSYNTHESIS PROTEIN EPSC-RELATED"/>
    <property type="match status" value="1"/>
</dbReference>
<dbReference type="AlphaFoldDB" id="A0A2L1GRH9"/>
<evidence type="ECO:0000313" key="4">
    <source>
        <dbReference type="EMBL" id="AVD72260.1"/>
    </source>
</evidence>
<dbReference type="Proteomes" id="UP000239867">
    <property type="component" value="Chromosome"/>
</dbReference>
<dbReference type="SUPFAM" id="SSF51735">
    <property type="entry name" value="NAD(P)-binding Rossmann-fold domains"/>
    <property type="match status" value="1"/>
</dbReference>
<evidence type="ECO:0000313" key="5">
    <source>
        <dbReference type="Proteomes" id="UP000239867"/>
    </source>
</evidence>
<evidence type="ECO:0000256" key="2">
    <source>
        <dbReference type="SAM" id="Phobius"/>
    </source>
</evidence>
<protein>
    <submittedName>
        <fullName evidence="4">Polysaccharide biosynthesis protein</fullName>
    </submittedName>
</protein>
<organism evidence="4 5">
    <name type="scientific">Desulfobulbus oralis</name>
    <dbReference type="NCBI Taxonomy" id="1986146"/>
    <lineage>
        <taxon>Bacteria</taxon>
        <taxon>Pseudomonadati</taxon>
        <taxon>Thermodesulfobacteriota</taxon>
        <taxon>Desulfobulbia</taxon>
        <taxon>Desulfobulbales</taxon>
        <taxon>Desulfobulbaceae</taxon>
        <taxon>Desulfobulbus</taxon>
    </lineage>
</organism>
<name>A0A2L1GRH9_9BACT</name>
<dbReference type="Gene3D" id="3.40.50.720">
    <property type="entry name" value="NAD(P)-binding Rossmann-like Domain"/>
    <property type="match status" value="2"/>
</dbReference>
<feature type="transmembrane region" description="Helical" evidence="2">
    <location>
        <begin position="77"/>
        <end position="97"/>
    </location>
</feature>
<dbReference type="EMBL" id="CP021255">
    <property type="protein sequence ID" value="AVD72260.1"/>
    <property type="molecule type" value="Genomic_DNA"/>
</dbReference>
<feature type="domain" description="Polysaccharide biosynthesis protein CapD-like" evidence="3">
    <location>
        <begin position="294"/>
        <end position="595"/>
    </location>
</feature>
<dbReference type="CDD" id="cd05237">
    <property type="entry name" value="UDP_invert_4-6DH_SDR_e"/>
    <property type="match status" value="1"/>
</dbReference>
<evidence type="ECO:0000259" key="3">
    <source>
        <dbReference type="Pfam" id="PF02719"/>
    </source>
</evidence>
<dbReference type="PANTHER" id="PTHR43318">
    <property type="entry name" value="UDP-N-ACETYLGLUCOSAMINE 4,6-DEHYDRATASE"/>
    <property type="match status" value="1"/>
</dbReference>
<comment type="similarity">
    <text evidence="1">Belongs to the polysaccharide synthase family.</text>
</comment>
<keyword evidence="2" id="KW-0472">Membrane</keyword>
<feature type="transmembrane region" description="Helical" evidence="2">
    <location>
        <begin position="109"/>
        <end position="131"/>
    </location>
</feature>
<dbReference type="SUPFAM" id="SSF53335">
    <property type="entry name" value="S-adenosyl-L-methionine-dependent methyltransferases"/>
    <property type="match status" value="1"/>
</dbReference>
<keyword evidence="2" id="KW-0812">Transmembrane</keyword>
<reference evidence="4 5" key="1">
    <citation type="journal article" date="2018" name="MBio">
        <title>Insights into the evolution of host association through the isolation and characterization of a novel human periodontal pathobiont, Desulfobulbus oralis.</title>
        <authorList>
            <person name="Cross K.L."/>
            <person name="Chirania P."/>
            <person name="Xiong W."/>
            <person name="Beall C.J."/>
            <person name="Elkins J.G."/>
            <person name="Giannone R.J."/>
            <person name="Griffen A.L."/>
            <person name="Guss A.M."/>
            <person name="Hettich R.L."/>
            <person name="Joshi S.S."/>
            <person name="Mokrzan E.M."/>
            <person name="Martin R.K."/>
            <person name="Zhulin I.B."/>
            <person name="Leys E.J."/>
            <person name="Podar M."/>
        </authorList>
    </citation>
    <scope>NUCLEOTIDE SEQUENCE [LARGE SCALE GENOMIC DNA]</scope>
    <source>
        <strain evidence="4 5">ORNL</strain>
    </source>
</reference>
<dbReference type="KEGG" id="deo:CAY53_06155"/>
<sequence length="642" mass="72556">MISSMQRWHFWAILFVDIILLIAAHFLAYVIRFDFNYHIQHHNFITYIPLIIVIKIPIFYLAGLYRGMWRYTSFDDILHICFASILSTTVLVGSVFFYNRFDGLSRSVFLLDLILTFLFISLFRAAIRFLYQKTNFVSFRNRTIKNIDKNKERILLIGAGDEAEKIIRETESNSNLPYKVVGLLGDEPTLVGYKLHGKPIVGLIKDLKEQALLTHAQKILITSVGQDAQRIRTIVRLCQETALPYKILPGFSELVHGKLSVRSIREVDYKDLLGRQEIHMEYAQIGAYLTGKTILITGAGGSIGSELCRQILRFSPGKLVLFDAGEENLYKIQMELRHEHQGVPAAAVLGKVQDRRLLEHVFSTYQPQVVFHAAAYKHVPLVERNPWQAVYNNIFGSQLVMEAAILYGVERFVLVSTDKAVRPTNVMGASKRVTELLMQVYNPQCWQNTCLTAGWRAAAPKQHQTLFMGVRFGNVLGSSGSVIPLFKRQIERGGPVTVTHPEVTRYFMSVDEAAQLILQAGSMGEGGEIFILKMGQPIKIAEMARELILLCGKDPDTEIEIAYVGLRAGEKLYEELITEGEGIVDTEHSKIMVLKSDIQPSCRQLHSQLQTLVHLANQHDSRGIKSALHEIVPEYTADYASC</sequence>
<proteinExistence type="inferred from homology"/>
<dbReference type="InterPro" id="IPR051203">
    <property type="entry name" value="Polysaccharide_Synthase-Rel"/>
</dbReference>
<dbReference type="Pfam" id="PF02719">
    <property type="entry name" value="Polysacc_synt_2"/>
    <property type="match status" value="1"/>
</dbReference>
<evidence type="ECO:0000256" key="1">
    <source>
        <dbReference type="ARBA" id="ARBA00007430"/>
    </source>
</evidence>
<gene>
    <name evidence="4" type="ORF">CAY53_06155</name>
</gene>
<dbReference type="InterPro" id="IPR036291">
    <property type="entry name" value="NAD(P)-bd_dom_sf"/>
</dbReference>
<dbReference type="InterPro" id="IPR003869">
    <property type="entry name" value="Polysac_CapD-like"/>
</dbReference>
<feature type="transmembrane region" description="Helical" evidence="2">
    <location>
        <begin position="44"/>
        <end position="65"/>
    </location>
</feature>
<dbReference type="OrthoDB" id="9769113at2"/>
<feature type="transmembrane region" description="Helical" evidence="2">
    <location>
        <begin position="12"/>
        <end position="32"/>
    </location>
</feature>
<dbReference type="Pfam" id="PF13727">
    <property type="entry name" value="CoA_binding_3"/>
    <property type="match status" value="1"/>
</dbReference>
<keyword evidence="5" id="KW-1185">Reference proteome</keyword>